<organism evidence="1 2">
    <name type="scientific">Tolypocladium paradoxum</name>
    <dbReference type="NCBI Taxonomy" id="94208"/>
    <lineage>
        <taxon>Eukaryota</taxon>
        <taxon>Fungi</taxon>
        <taxon>Dikarya</taxon>
        <taxon>Ascomycota</taxon>
        <taxon>Pezizomycotina</taxon>
        <taxon>Sordariomycetes</taxon>
        <taxon>Hypocreomycetidae</taxon>
        <taxon>Hypocreales</taxon>
        <taxon>Ophiocordycipitaceae</taxon>
        <taxon>Tolypocladium</taxon>
    </lineage>
</organism>
<evidence type="ECO:0008006" key="3">
    <source>
        <dbReference type="Google" id="ProtNLM"/>
    </source>
</evidence>
<proteinExistence type="predicted"/>
<dbReference type="Proteomes" id="UP000237481">
    <property type="component" value="Unassembled WGS sequence"/>
</dbReference>
<dbReference type="AlphaFoldDB" id="A0A2S4KX71"/>
<accession>A0A2S4KX71</accession>
<gene>
    <name evidence="1" type="ORF">TPAR_09719</name>
</gene>
<name>A0A2S4KX71_9HYPO</name>
<reference evidence="1 2" key="1">
    <citation type="submission" date="2018-01" db="EMBL/GenBank/DDBJ databases">
        <title>Harnessing the power of phylogenomics to disentangle the directionality and signatures of interkingdom host jumping in the parasitic fungal genus Tolypocladium.</title>
        <authorList>
            <person name="Quandt C.A."/>
            <person name="Patterson W."/>
            <person name="Spatafora J.W."/>
        </authorList>
    </citation>
    <scope>NUCLEOTIDE SEQUENCE [LARGE SCALE GENOMIC DNA]</scope>
    <source>
        <strain evidence="1 2">NRBC 100945</strain>
    </source>
</reference>
<dbReference type="EMBL" id="PKSG01000489">
    <property type="protein sequence ID" value="POR34782.1"/>
    <property type="molecule type" value="Genomic_DNA"/>
</dbReference>
<evidence type="ECO:0000313" key="1">
    <source>
        <dbReference type="EMBL" id="POR34782.1"/>
    </source>
</evidence>
<protein>
    <recommendedName>
        <fullName evidence="3">Berberine/berberine-like domain-containing protein</fullName>
    </recommendedName>
</protein>
<comment type="caution">
    <text evidence="1">The sequence shown here is derived from an EMBL/GenBank/DDBJ whole genome shotgun (WGS) entry which is preliminary data.</text>
</comment>
<dbReference type="OrthoDB" id="415825at2759"/>
<dbReference type="STRING" id="94208.A0A2S4KX71"/>
<evidence type="ECO:0000313" key="2">
    <source>
        <dbReference type="Proteomes" id="UP000237481"/>
    </source>
</evidence>
<sequence length="105" mass="12094">MQGVKAVPMRRALPRRRPARLAAHRLCARGPALDGKAVELGEGLRQMLHEAGGRSELNAYVNYAYGGDTKRDWYGHEQWRQERRLLALKNKYDPQRRFSFYGPIA</sequence>
<keyword evidence="2" id="KW-1185">Reference proteome</keyword>